<sequence length="59" mass="6294">MPAPQATAVYSRFDDSVVILTDTQTYRIPASAAEDLPAQIANALRTRAIGTEMASKAKV</sequence>
<accession>A0A7H0LHY1</accession>
<dbReference type="AlphaFoldDB" id="A0A7H0LHY1"/>
<evidence type="ECO:0000313" key="1">
    <source>
        <dbReference type="EMBL" id="QNQ09284.1"/>
    </source>
</evidence>
<dbReference type="EMBL" id="CP061038">
    <property type="protein sequence ID" value="QNQ09284.1"/>
    <property type="molecule type" value="Genomic_DNA"/>
</dbReference>
<protein>
    <submittedName>
        <fullName evidence="1">Uncharacterized protein</fullName>
    </submittedName>
</protein>
<keyword evidence="2" id="KW-1185">Reference proteome</keyword>
<name>A0A7H0LHY1_9SPHN</name>
<gene>
    <name evidence="1" type="ORF">H3Z74_21860</name>
</gene>
<dbReference type="Proteomes" id="UP000516148">
    <property type="component" value="Chromosome"/>
</dbReference>
<organism evidence="1 2">
    <name type="scientific">Sphingomonas alpina</name>
    <dbReference type="NCBI Taxonomy" id="653931"/>
    <lineage>
        <taxon>Bacteria</taxon>
        <taxon>Pseudomonadati</taxon>
        <taxon>Pseudomonadota</taxon>
        <taxon>Alphaproteobacteria</taxon>
        <taxon>Sphingomonadales</taxon>
        <taxon>Sphingomonadaceae</taxon>
        <taxon>Sphingomonas</taxon>
    </lineage>
</organism>
<dbReference type="RefSeq" id="WP_187761601.1">
    <property type="nucleotide sequence ID" value="NZ_CP061038.1"/>
</dbReference>
<proteinExistence type="predicted"/>
<evidence type="ECO:0000313" key="2">
    <source>
        <dbReference type="Proteomes" id="UP000516148"/>
    </source>
</evidence>
<dbReference type="KEGG" id="spap:H3Z74_21860"/>
<reference evidence="1 2" key="1">
    <citation type="submission" date="2020-09" db="EMBL/GenBank/DDBJ databases">
        <title>Sphingomonas sp., a new species isolated from pork steak.</title>
        <authorList>
            <person name="Heidler von Heilborn D."/>
        </authorList>
    </citation>
    <scope>NUCLEOTIDE SEQUENCE [LARGE SCALE GENOMIC DNA]</scope>
    <source>
        <strain evidence="2">S8-3T</strain>
    </source>
</reference>